<reference evidence="4 5" key="1">
    <citation type="submission" date="2024-12" db="EMBL/GenBank/DDBJ databases">
        <title>Forecasting of Potato common scab and diversities of Pathogenic streptomyces spp. in china.</title>
        <authorList>
            <person name="Handique U."/>
            <person name="Wu J."/>
        </authorList>
    </citation>
    <scope>NUCLEOTIDE SEQUENCE [LARGE SCALE GENOMIC DNA]</scope>
    <source>
        <strain evidence="4 5">ZRIMU1530</strain>
    </source>
</reference>
<dbReference type="PANTHER" id="PTHR36842:SF1">
    <property type="entry name" value="PROTEIN TOLB"/>
    <property type="match status" value="1"/>
</dbReference>
<dbReference type="InterPro" id="IPR032466">
    <property type="entry name" value="Metal_Hydrolase"/>
</dbReference>
<keyword evidence="5" id="KW-1185">Reference proteome</keyword>
<dbReference type="PANTHER" id="PTHR36842">
    <property type="entry name" value="PROTEIN TOLB HOMOLOG"/>
    <property type="match status" value="1"/>
</dbReference>
<sequence>MDGRAYDISRRGFLGAGAGAGAALLLATPADAEASAPGRTLSFTSGTNAGVTASPDGTRLIIEVQGVLWSLPGTGGTATALTDVTLEPTRPTWSPDGTTVAFCAYRGGGFHLWTMAPDGSGLRQLTSGPWDDRGVSWSPDGRHLAFSSERASSDVTGGSYDIWTAEVATGRLTRLTATPDAEDYDPVWHPDGDRILFVRAEKGVARTIASVPATGGDAAVVRTVDSGSLLGPAVARDGRLAYVWLSAPTVAAYSASAQLVVDGTVVSGDEDVSPQPPSWTADGQLLYFADGKVVRRTGATRTLVPFTARTRVTRTPRPGKPRDFDSTRRRAVRGVHFPVLAPDGRSVAFCALGALWHLPIGGQPRRLVDSDPAHYLQMPSWSRDGRSLVYVHDRDGLAAVHRFDLADGTDTVLAPGGRVNPALAPDRSRLACHDITGNLIVVDLADGTEKLLAAPLGANGLPGRPSWSPDGRYLALCDRNRLNQRFREGYNVIRIVDTRDGTSRTYLPRPHASLADRYDSGPVWSPDGTHLAYIAESALWVLPVRPDGTPDGEPRRLTDDPADHPSWSGDSRRLLHLSGAALKLTAVDGTGTRTVPVPLRTARRLPPRTDVVRVHAGRLWDGTGERVREDVDIVIEGNRITSVEPHRAARPGERPVDASRQTVLPGLWDAHTHTYQNIYGGRQTRLNLAYGITSTASLGGFAYEQARLKEAVDGGALDGPRLFTTGELIDGSRVAYSMGRAHGTKDGVRRSLERAGALDYDFVKTYVRAPAATMAEAARTARELGVPAGSHLLTPGRQAGQTLTTHLLATQRQEFSRALSPTGHSYQDVHEMYRSGEFALVVTPFAALYVLGVDPGLAQDPRVTNLMPPWDVATVRNAAGTVPTPDQLRGLAIEMGIYREVVEEGGTLALGTDAPLNPVGLHVHLSLRALHRYGGFTPVQALTSATSVPARVFGVADDLGTVEPGKLADLTAVDGDPFTDFDDLVRTAWTMRDGTVHRPADLLDETDRTTLHAGTDWLAVGEILHRDGCCAG</sequence>
<proteinExistence type="inferred from homology"/>
<dbReference type="EMBL" id="JBJVNI010000003">
    <property type="protein sequence ID" value="MFM9608421.1"/>
    <property type="molecule type" value="Genomic_DNA"/>
</dbReference>
<dbReference type="Proteomes" id="UP001631957">
    <property type="component" value="Unassembled WGS sequence"/>
</dbReference>
<evidence type="ECO:0000256" key="1">
    <source>
        <dbReference type="ARBA" id="ARBA00009820"/>
    </source>
</evidence>
<dbReference type="SUPFAM" id="SSF51338">
    <property type="entry name" value="Composite domain of metallo-dependent hydrolases"/>
    <property type="match status" value="1"/>
</dbReference>
<evidence type="ECO:0000259" key="3">
    <source>
        <dbReference type="Pfam" id="PF01979"/>
    </source>
</evidence>
<dbReference type="PROSITE" id="PS51318">
    <property type="entry name" value="TAT"/>
    <property type="match status" value="1"/>
</dbReference>
<accession>A0ABW9HKY1</accession>
<evidence type="ECO:0000256" key="2">
    <source>
        <dbReference type="SAM" id="MobiDB-lite"/>
    </source>
</evidence>
<gene>
    <name evidence="4" type="ORF">ACKI18_06830</name>
</gene>
<name>A0ABW9HKY1_9ACTN</name>
<evidence type="ECO:0000313" key="4">
    <source>
        <dbReference type="EMBL" id="MFM9608421.1"/>
    </source>
</evidence>
<dbReference type="InterPro" id="IPR006680">
    <property type="entry name" value="Amidohydro-rel"/>
</dbReference>
<comment type="caution">
    <text evidence="4">The sequence shown here is derived from an EMBL/GenBank/DDBJ whole genome shotgun (WGS) entry which is preliminary data.</text>
</comment>
<dbReference type="InterPro" id="IPR006311">
    <property type="entry name" value="TAT_signal"/>
</dbReference>
<dbReference type="Pfam" id="PF07676">
    <property type="entry name" value="PD40"/>
    <property type="match status" value="6"/>
</dbReference>
<evidence type="ECO:0000313" key="5">
    <source>
        <dbReference type="Proteomes" id="UP001631957"/>
    </source>
</evidence>
<dbReference type="SUPFAM" id="SSF69304">
    <property type="entry name" value="Tricorn protease N-terminal domain"/>
    <property type="match status" value="1"/>
</dbReference>
<feature type="region of interest" description="Disordered" evidence="2">
    <location>
        <begin position="545"/>
        <end position="570"/>
    </location>
</feature>
<dbReference type="Pfam" id="PF01979">
    <property type="entry name" value="Amidohydro_1"/>
    <property type="match status" value="1"/>
</dbReference>
<dbReference type="InterPro" id="IPR011042">
    <property type="entry name" value="6-blade_b-propeller_TolB-like"/>
</dbReference>
<dbReference type="SUPFAM" id="SSF51556">
    <property type="entry name" value="Metallo-dependent hydrolases"/>
    <property type="match status" value="1"/>
</dbReference>
<feature type="domain" description="Amidohydrolase-related" evidence="3">
    <location>
        <begin position="899"/>
        <end position="986"/>
    </location>
</feature>
<dbReference type="RefSeq" id="WP_109361855.1">
    <property type="nucleotide sequence ID" value="NZ_JBJVNI010000003.1"/>
</dbReference>
<organism evidence="4 5">
    <name type="scientific">Streptomyces niveiscabiei</name>
    <dbReference type="NCBI Taxonomy" id="164115"/>
    <lineage>
        <taxon>Bacteria</taxon>
        <taxon>Bacillati</taxon>
        <taxon>Actinomycetota</taxon>
        <taxon>Actinomycetes</taxon>
        <taxon>Kitasatosporales</taxon>
        <taxon>Streptomycetaceae</taxon>
        <taxon>Streptomyces</taxon>
    </lineage>
</organism>
<dbReference type="SUPFAM" id="SSF82171">
    <property type="entry name" value="DPP6 N-terminal domain-like"/>
    <property type="match status" value="1"/>
</dbReference>
<dbReference type="Gene3D" id="2.30.40.10">
    <property type="entry name" value="Urease, subunit C, domain 1"/>
    <property type="match status" value="2"/>
</dbReference>
<feature type="compositionally biased region" description="Basic and acidic residues" evidence="2">
    <location>
        <begin position="552"/>
        <end position="563"/>
    </location>
</feature>
<dbReference type="Gene3D" id="3.20.20.140">
    <property type="entry name" value="Metal-dependent hydrolases"/>
    <property type="match status" value="2"/>
</dbReference>
<protein>
    <submittedName>
        <fullName evidence="4">Amidohydrolase family protein</fullName>
    </submittedName>
</protein>
<dbReference type="InterPro" id="IPR011659">
    <property type="entry name" value="WD40"/>
</dbReference>
<dbReference type="InterPro" id="IPR011059">
    <property type="entry name" value="Metal-dep_hydrolase_composite"/>
</dbReference>
<comment type="similarity">
    <text evidence="1">Belongs to the TolB family.</text>
</comment>
<dbReference type="Gene3D" id="2.120.10.30">
    <property type="entry name" value="TolB, C-terminal domain"/>
    <property type="match status" value="3"/>
</dbReference>